<dbReference type="EMBL" id="JABFAD010000007">
    <property type="protein sequence ID" value="MBA0802849.1"/>
    <property type="molecule type" value="Genomic_DNA"/>
</dbReference>
<comment type="caution">
    <text evidence="1">The sequence shown here is derived from an EMBL/GenBank/DDBJ whole genome shotgun (WGS) entry which is preliminary data.</text>
</comment>
<dbReference type="AlphaFoldDB" id="A0A7J9GZ36"/>
<sequence>VLQWDQSPALPDFVLIRPSGAPCCVISTIRRDTEKCRYCRSLIEGWPCLQVGKALVKEGRDVDAHLFIYITFYCTGYELKKY</sequence>
<evidence type="ECO:0000313" key="2">
    <source>
        <dbReference type="Proteomes" id="UP000593560"/>
    </source>
</evidence>
<protein>
    <submittedName>
        <fullName evidence="1">Uncharacterized protein</fullName>
    </submittedName>
</protein>
<keyword evidence="2" id="KW-1185">Reference proteome</keyword>
<dbReference type="Proteomes" id="UP000593560">
    <property type="component" value="Unassembled WGS sequence"/>
</dbReference>
<gene>
    <name evidence="1" type="ORF">Gohar_013118</name>
</gene>
<organism evidence="1 2">
    <name type="scientific">Gossypium harknessii</name>
    <dbReference type="NCBI Taxonomy" id="34285"/>
    <lineage>
        <taxon>Eukaryota</taxon>
        <taxon>Viridiplantae</taxon>
        <taxon>Streptophyta</taxon>
        <taxon>Embryophyta</taxon>
        <taxon>Tracheophyta</taxon>
        <taxon>Spermatophyta</taxon>
        <taxon>Magnoliopsida</taxon>
        <taxon>eudicotyledons</taxon>
        <taxon>Gunneridae</taxon>
        <taxon>Pentapetalae</taxon>
        <taxon>rosids</taxon>
        <taxon>malvids</taxon>
        <taxon>Malvales</taxon>
        <taxon>Malvaceae</taxon>
        <taxon>Malvoideae</taxon>
        <taxon>Gossypium</taxon>
    </lineage>
</organism>
<accession>A0A7J9GZ36</accession>
<feature type="non-terminal residue" evidence="1">
    <location>
        <position position="82"/>
    </location>
</feature>
<reference evidence="1 2" key="1">
    <citation type="journal article" date="2019" name="Genome Biol. Evol.">
        <title>Insights into the evolution of the New World diploid cottons (Gossypium, subgenus Houzingenia) based on genome sequencing.</title>
        <authorList>
            <person name="Grover C.E."/>
            <person name="Arick M.A. 2nd"/>
            <person name="Thrash A."/>
            <person name="Conover J.L."/>
            <person name="Sanders W.S."/>
            <person name="Peterson D.G."/>
            <person name="Frelichowski J.E."/>
            <person name="Scheffler J.A."/>
            <person name="Scheffler B.E."/>
            <person name="Wendel J.F."/>
        </authorList>
    </citation>
    <scope>NUCLEOTIDE SEQUENCE [LARGE SCALE GENOMIC DNA]</scope>
    <source>
        <strain evidence="1">0</strain>
        <tissue evidence="1">Leaf</tissue>
    </source>
</reference>
<name>A0A7J9GZ36_9ROSI</name>
<evidence type="ECO:0000313" key="1">
    <source>
        <dbReference type="EMBL" id="MBA0802849.1"/>
    </source>
</evidence>
<proteinExistence type="predicted"/>